<keyword evidence="2" id="KW-0843">Virulence</keyword>
<keyword evidence="5" id="KW-1185">Reference proteome</keyword>
<feature type="signal peptide" evidence="3">
    <location>
        <begin position="1"/>
        <end position="22"/>
    </location>
</feature>
<dbReference type="InterPro" id="IPR007312">
    <property type="entry name" value="Phosphoesterase"/>
</dbReference>
<proteinExistence type="predicted"/>
<evidence type="ECO:0000313" key="5">
    <source>
        <dbReference type="Proteomes" id="UP000599074"/>
    </source>
</evidence>
<gene>
    <name evidence="4" type="ORF">Pme01_05080</name>
</gene>
<keyword evidence="3" id="KW-0732">Signal</keyword>
<accession>A0A8J3T8A7</accession>
<name>A0A8J3T8A7_9ACTN</name>
<dbReference type="PANTHER" id="PTHR31956">
    <property type="entry name" value="NON-SPECIFIC PHOSPHOLIPASE C4-RELATED"/>
    <property type="match status" value="1"/>
</dbReference>
<evidence type="ECO:0000256" key="3">
    <source>
        <dbReference type="SAM" id="SignalP"/>
    </source>
</evidence>
<dbReference type="GO" id="GO:0042578">
    <property type="term" value="F:phosphoric ester hydrolase activity"/>
    <property type="evidence" value="ECO:0007669"/>
    <property type="project" value="UniProtKB-ARBA"/>
</dbReference>
<comment type="caution">
    <text evidence="4">The sequence shown here is derived from an EMBL/GenBank/DDBJ whole genome shotgun (WGS) entry which is preliminary data.</text>
</comment>
<dbReference type="PANTHER" id="PTHR31956:SF1">
    <property type="entry name" value="NON-SPECIFIC PHOSPHOLIPASE C1"/>
    <property type="match status" value="1"/>
</dbReference>
<dbReference type="Pfam" id="PF04185">
    <property type="entry name" value="Phosphoesterase"/>
    <property type="match status" value="1"/>
</dbReference>
<evidence type="ECO:0000256" key="1">
    <source>
        <dbReference type="ARBA" id="ARBA00022801"/>
    </source>
</evidence>
<dbReference type="RefSeq" id="WP_239087977.1">
    <property type="nucleotide sequence ID" value="NZ_BOON01000005.1"/>
</dbReference>
<evidence type="ECO:0000313" key="4">
    <source>
        <dbReference type="EMBL" id="GII20911.1"/>
    </source>
</evidence>
<feature type="chain" id="PRO_5039460095" evidence="3">
    <location>
        <begin position="23"/>
        <end position="281"/>
    </location>
</feature>
<sequence>MRFKQKATMLVALLTGACVVTVGTNEAPAAAAPPRPDHVVIVVLENHAYGQVIQNSNAPYISSLVSQGANLTQSFGVTHPSEPNYLALYSGSPQGLTDDSCPHTYGGSNLGQQLLAAGRTFAGYSEGMPSDGYTGCTSGRYARKHNPWVNFTNVPASANLRYTRFPTDYTKLPTVSFVIPDLCNDMHDCSVATGDAWVKRNLDGYVQWARTHNSVFLLTFDEDDHSASNRIPTVLVGQHVRTMASSQRVTHYGVLRTLQDMYGVACTANSCSASAISGIWN</sequence>
<protein>
    <submittedName>
        <fullName evidence="4">Acid phosphatase</fullName>
    </submittedName>
</protein>
<evidence type="ECO:0000256" key="2">
    <source>
        <dbReference type="ARBA" id="ARBA00023026"/>
    </source>
</evidence>
<dbReference type="SUPFAM" id="SSF53649">
    <property type="entry name" value="Alkaline phosphatase-like"/>
    <property type="match status" value="1"/>
</dbReference>
<dbReference type="Proteomes" id="UP000599074">
    <property type="component" value="Unassembled WGS sequence"/>
</dbReference>
<dbReference type="AlphaFoldDB" id="A0A8J3T8A7"/>
<dbReference type="EMBL" id="BOON01000005">
    <property type="protein sequence ID" value="GII20911.1"/>
    <property type="molecule type" value="Genomic_DNA"/>
</dbReference>
<keyword evidence="1" id="KW-0378">Hydrolase</keyword>
<dbReference type="InterPro" id="IPR017850">
    <property type="entry name" value="Alkaline_phosphatase_core_sf"/>
</dbReference>
<dbReference type="Gene3D" id="3.40.720.10">
    <property type="entry name" value="Alkaline Phosphatase, subunit A"/>
    <property type="match status" value="1"/>
</dbReference>
<reference evidence="4" key="1">
    <citation type="submission" date="2021-01" db="EMBL/GenBank/DDBJ databases">
        <title>Whole genome shotgun sequence of Planosporangium mesophilum NBRC 109066.</title>
        <authorList>
            <person name="Komaki H."/>
            <person name="Tamura T."/>
        </authorList>
    </citation>
    <scope>NUCLEOTIDE SEQUENCE</scope>
    <source>
        <strain evidence="4">NBRC 109066</strain>
    </source>
</reference>
<dbReference type="PROSITE" id="PS51257">
    <property type="entry name" value="PROKAR_LIPOPROTEIN"/>
    <property type="match status" value="1"/>
</dbReference>
<organism evidence="4 5">
    <name type="scientific">Planosporangium mesophilum</name>
    <dbReference type="NCBI Taxonomy" id="689768"/>
    <lineage>
        <taxon>Bacteria</taxon>
        <taxon>Bacillati</taxon>
        <taxon>Actinomycetota</taxon>
        <taxon>Actinomycetes</taxon>
        <taxon>Micromonosporales</taxon>
        <taxon>Micromonosporaceae</taxon>
        <taxon>Planosporangium</taxon>
    </lineage>
</organism>